<dbReference type="AlphaFoldDB" id="I1I9G8"/>
<protein>
    <recommendedName>
        <fullName evidence="5">Water stress and hypersensitive response domain-containing protein</fullName>
    </recommendedName>
</protein>
<evidence type="ECO:0000313" key="6">
    <source>
        <dbReference type="EMBL" id="KQJ99362.1"/>
    </source>
</evidence>
<dbReference type="GO" id="GO:0009269">
    <property type="term" value="P:response to desiccation"/>
    <property type="evidence" value="ECO:0007669"/>
    <property type="project" value="InterPro"/>
</dbReference>
<dbReference type="RefSeq" id="XP_003574930.1">
    <property type="nucleotide sequence ID" value="XM_003574882.4"/>
</dbReference>
<feature type="domain" description="Water stress and hypersensitive response" evidence="5">
    <location>
        <begin position="47"/>
        <end position="170"/>
    </location>
</feature>
<dbReference type="Proteomes" id="UP000008810">
    <property type="component" value="Chromosome 3"/>
</dbReference>
<evidence type="ECO:0000256" key="1">
    <source>
        <dbReference type="ARBA" id="ARBA00004167"/>
    </source>
</evidence>
<dbReference type="InterPro" id="IPR013990">
    <property type="entry name" value="WHy-dom"/>
</dbReference>
<comment type="subcellular location">
    <subcellularLocation>
        <location evidence="1">Membrane</location>
        <topology evidence="1">Single-pass membrane protein</topology>
    </subcellularLocation>
</comment>
<dbReference type="HOGENOM" id="CLU_103536_0_0_1"/>
<dbReference type="InterPro" id="IPR004864">
    <property type="entry name" value="LEA_2"/>
</dbReference>
<dbReference type="Pfam" id="PF03168">
    <property type="entry name" value="LEA_2"/>
    <property type="match status" value="1"/>
</dbReference>
<dbReference type="Gramene" id="KQJ99362">
    <property type="protein sequence ID" value="KQJ99362"/>
    <property type="gene ID" value="BRADI_3g42830v3"/>
</dbReference>
<reference evidence="7" key="3">
    <citation type="submission" date="2018-08" db="UniProtKB">
        <authorList>
            <consortium name="EnsemblPlants"/>
        </authorList>
    </citation>
    <scope>IDENTIFICATION</scope>
    <source>
        <strain evidence="7">cv. Bd21</strain>
    </source>
</reference>
<accession>I1I9G8</accession>
<gene>
    <name evidence="7" type="primary">LOC100825530</name>
    <name evidence="6" type="ORF">BRADI_3g42830v3</name>
</gene>
<keyword evidence="2" id="KW-0812">Transmembrane</keyword>
<evidence type="ECO:0000313" key="8">
    <source>
        <dbReference type="Proteomes" id="UP000008810"/>
    </source>
</evidence>
<evidence type="ECO:0000256" key="2">
    <source>
        <dbReference type="ARBA" id="ARBA00022692"/>
    </source>
</evidence>
<dbReference type="PANTHER" id="PTHR31234">
    <property type="entry name" value="LATE EMBRYOGENESIS ABUNDANT (LEA) HYDROXYPROLINE-RICH GLYCOPROTEIN FAMILY"/>
    <property type="match status" value="1"/>
</dbReference>
<sequence length="192" mass="20514">MGSSTSSQSQQRRWSLTSALAGAGATAAAAGVLLCRPRDPRFELISISLSSFHFRPPAALDMGLTLTVHATNPNVVPVRYGASTVTILYGGDRLGTARLDAGGQPATSCRLIQLPARLDGVELASHAGAILADAARRHMELDAEVEIAGEAAVMLFWARRFSVRIRSHIVVDPVFLDVVEQDSSSQMQLYLT</sequence>
<proteinExistence type="predicted"/>
<keyword evidence="4" id="KW-0472">Membrane</keyword>
<dbReference type="EnsemblPlants" id="KQJ99362">
    <property type="protein sequence ID" value="KQJ99362"/>
    <property type="gene ID" value="BRADI_3g42830v3"/>
</dbReference>
<evidence type="ECO:0000256" key="3">
    <source>
        <dbReference type="ARBA" id="ARBA00022989"/>
    </source>
</evidence>
<evidence type="ECO:0000256" key="4">
    <source>
        <dbReference type="ARBA" id="ARBA00023136"/>
    </source>
</evidence>
<dbReference type="KEGG" id="bdi:100825530"/>
<dbReference type="InterPro" id="IPR044839">
    <property type="entry name" value="NDR1-like"/>
</dbReference>
<dbReference type="SUPFAM" id="SSF117070">
    <property type="entry name" value="LEA14-like"/>
    <property type="match status" value="1"/>
</dbReference>
<evidence type="ECO:0000313" key="7">
    <source>
        <dbReference type="EnsemblPlants" id="KQJ99362"/>
    </source>
</evidence>
<keyword evidence="8" id="KW-1185">Reference proteome</keyword>
<dbReference type="Gene3D" id="2.60.40.1820">
    <property type="match status" value="1"/>
</dbReference>
<name>I1I9G8_BRADI</name>
<organism evidence="6">
    <name type="scientific">Brachypodium distachyon</name>
    <name type="common">Purple false brome</name>
    <name type="synonym">Trachynia distachya</name>
    <dbReference type="NCBI Taxonomy" id="15368"/>
    <lineage>
        <taxon>Eukaryota</taxon>
        <taxon>Viridiplantae</taxon>
        <taxon>Streptophyta</taxon>
        <taxon>Embryophyta</taxon>
        <taxon>Tracheophyta</taxon>
        <taxon>Spermatophyta</taxon>
        <taxon>Magnoliopsida</taxon>
        <taxon>Liliopsida</taxon>
        <taxon>Poales</taxon>
        <taxon>Poaceae</taxon>
        <taxon>BOP clade</taxon>
        <taxon>Pooideae</taxon>
        <taxon>Stipodae</taxon>
        <taxon>Brachypodieae</taxon>
        <taxon>Brachypodium</taxon>
    </lineage>
</organism>
<dbReference type="OrthoDB" id="654824at2759"/>
<keyword evidence="3" id="KW-1133">Transmembrane helix</keyword>
<dbReference type="GeneID" id="100825530"/>
<reference evidence="6 7" key="1">
    <citation type="journal article" date="2010" name="Nature">
        <title>Genome sequencing and analysis of the model grass Brachypodium distachyon.</title>
        <authorList>
            <consortium name="International Brachypodium Initiative"/>
        </authorList>
    </citation>
    <scope>NUCLEOTIDE SEQUENCE [LARGE SCALE GENOMIC DNA]</scope>
    <source>
        <strain evidence="6">Bd21</strain>
        <strain evidence="7">cv. Bd21</strain>
    </source>
</reference>
<reference evidence="6" key="2">
    <citation type="submission" date="2017-06" db="EMBL/GenBank/DDBJ databases">
        <title>WGS assembly of Brachypodium distachyon.</title>
        <authorList>
            <consortium name="The International Brachypodium Initiative"/>
            <person name="Lucas S."/>
            <person name="Harmon-Smith M."/>
            <person name="Lail K."/>
            <person name="Tice H."/>
            <person name="Grimwood J."/>
            <person name="Bruce D."/>
            <person name="Barry K."/>
            <person name="Shu S."/>
            <person name="Lindquist E."/>
            <person name="Wang M."/>
            <person name="Pitluck S."/>
            <person name="Vogel J.P."/>
            <person name="Garvin D.F."/>
            <person name="Mockler T.C."/>
            <person name="Schmutz J."/>
            <person name="Rokhsar D."/>
            <person name="Bevan M.W."/>
        </authorList>
    </citation>
    <scope>NUCLEOTIDE SEQUENCE</scope>
    <source>
        <strain evidence="6">Bd21</strain>
    </source>
</reference>
<dbReference type="EMBL" id="CM000882">
    <property type="protein sequence ID" value="KQJ99362.1"/>
    <property type="molecule type" value="Genomic_DNA"/>
</dbReference>
<dbReference type="OMA" id="TSMSIFY"/>
<dbReference type="GO" id="GO:0098542">
    <property type="term" value="P:defense response to other organism"/>
    <property type="evidence" value="ECO:0007669"/>
    <property type="project" value="InterPro"/>
</dbReference>
<dbReference type="STRING" id="15368.I1I9G8"/>
<dbReference type="GO" id="GO:0016020">
    <property type="term" value="C:membrane"/>
    <property type="evidence" value="ECO:0007669"/>
    <property type="project" value="UniProtKB-SubCell"/>
</dbReference>
<evidence type="ECO:0000259" key="5">
    <source>
        <dbReference type="SMART" id="SM00769"/>
    </source>
</evidence>
<dbReference type="PANTHER" id="PTHR31234:SF2">
    <property type="entry name" value="OS05G0199100 PROTEIN"/>
    <property type="match status" value="1"/>
</dbReference>
<dbReference type="SMART" id="SM00769">
    <property type="entry name" value="WHy"/>
    <property type="match status" value="1"/>
</dbReference>
<dbReference type="eggNOG" id="ENOG502QWEY">
    <property type="taxonomic scope" value="Eukaryota"/>
</dbReference>